<dbReference type="Proteomes" id="UP001595799">
    <property type="component" value="Unassembled WGS sequence"/>
</dbReference>
<comment type="caution">
    <text evidence="9">The sequence shown here is derived from an EMBL/GenBank/DDBJ whole genome shotgun (WGS) entry which is preliminary data.</text>
</comment>
<keyword evidence="7" id="KW-0812">Transmembrane</keyword>
<dbReference type="InterPro" id="IPR036890">
    <property type="entry name" value="HATPase_C_sf"/>
</dbReference>
<keyword evidence="4" id="KW-0808">Transferase</keyword>
<dbReference type="SUPFAM" id="SSF47384">
    <property type="entry name" value="Homodimeric domain of signal transducing histidine kinase"/>
    <property type="match status" value="1"/>
</dbReference>
<accession>A0ABV8UQH6</accession>
<sequence length="441" mass="48226">MTRRGDTIAYAVSGIAILAFVVLLAFALARLIETENEMRRNEGDNMLWAISQAQTAVLMLDTALARHASGLGEPGDIERRYNVLLSRLTLLSEGPQARYMDALGHAQPLADHRRKVEGLEDGILAPARNEAEEAGAIHAVLAGLASDLGRAANQSMVTHWERTGARLDRQRAAIIQVIISILAIIALGAFLCLTLLRAMAQKQRIQRSLTQEQEVREAYRSFVALVSHQFRTPLAVIDSSMQRLLRQGGVLSGDDLQERARRVRDEVQGLTRLVDTTLDTVRLDGGSIQTNPRACDVRTLAERVIASQTEATPGRRITLSIGEEVPPRLWTDPLLAEQVLANLLSNAVKYSPDNETVFLRVRAESNRILFAVEDRGVGIPEEEQGRLFSRFFRATSAKGTRGAGIGLSVCLQLAQTLGGHLAFESRSGLGSTFTLALPVSE</sequence>
<dbReference type="Gene3D" id="3.30.565.10">
    <property type="entry name" value="Histidine kinase-like ATPase, C-terminal domain"/>
    <property type="match status" value="1"/>
</dbReference>
<dbReference type="CDD" id="cd00082">
    <property type="entry name" value="HisKA"/>
    <property type="match status" value="1"/>
</dbReference>
<dbReference type="RefSeq" id="WP_382423354.1">
    <property type="nucleotide sequence ID" value="NZ_JBHSCW010000010.1"/>
</dbReference>
<keyword evidence="7" id="KW-0472">Membrane</keyword>
<evidence type="ECO:0000256" key="7">
    <source>
        <dbReference type="SAM" id="Phobius"/>
    </source>
</evidence>
<dbReference type="Pfam" id="PF00512">
    <property type="entry name" value="HisKA"/>
    <property type="match status" value="1"/>
</dbReference>
<dbReference type="InterPro" id="IPR003594">
    <property type="entry name" value="HATPase_dom"/>
</dbReference>
<dbReference type="SMART" id="SM00388">
    <property type="entry name" value="HisKA"/>
    <property type="match status" value="1"/>
</dbReference>
<evidence type="ECO:0000313" key="10">
    <source>
        <dbReference type="Proteomes" id="UP001595799"/>
    </source>
</evidence>
<dbReference type="InterPro" id="IPR036097">
    <property type="entry name" value="HisK_dim/P_sf"/>
</dbReference>
<keyword evidence="3" id="KW-0597">Phosphoprotein</keyword>
<evidence type="ECO:0000259" key="8">
    <source>
        <dbReference type="PROSITE" id="PS50109"/>
    </source>
</evidence>
<dbReference type="EC" id="2.7.13.3" evidence="2"/>
<feature type="transmembrane region" description="Helical" evidence="7">
    <location>
        <begin position="12"/>
        <end position="32"/>
    </location>
</feature>
<dbReference type="PANTHER" id="PTHR43711:SF1">
    <property type="entry name" value="HISTIDINE KINASE 1"/>
    <property type="match status" value="1"/>
</dbReference>
<dbReference type="SUPFAM" id="SSF55874">
    <property type="entry name" value="ATPase domain of HSP90 chaperone/DNA topoisomerase II/histidine kinase"/>
    <property type="match status" value="1"/>
</dbReference>
<dbReference type="PROSITE" id="PS50109">
    <property type="entry name" value="HIS_KIN"/>
    <property type="match status" value="1"/>
</dbReference>
<keyword evidence="5 9" id="KW-0418">Kinase</keyword>
<comment type="catalytic activity">
    <reaction evidence="1">
        <text>ATP + protein L-histidine = ADP + protein N-phospho-L-histidine.</text>
        <dbReference type="EC" id="2.7.13.3"/>
    </reaction>
</comment>
<dbReference type="InterPro" id="IPR050736">
    <property type="entry name" value="Sensor_HK_Regulatory"/>
</dbReference>
<evidence type="ECO:0000256" key="4">
    <source>
        <dbReference type="ARBA" id="ARBA00022679"/>
    </source>
</evidence>
<keyword evidence="6" id="KW-0902">Two-component regulatory system</keyword>
<proteinExistence type="predicted"/>
<evidence type="ECO:0000256" key="6">
    <source>
        <dbReference type="ARBA" id="ARBA00023012"/>
    </source>
</evidence>
<feature type="transmembrane region" description="Helical" evidence="7">
    <location>
        <begin position="172"/>
        <end position="196"/>
    </location>
</feature>
<protein>
    <recommendedName>
        <fullName evidence="2">histidine kinase</fullName>
        <ecNumber evidence="2">2.7.13.3</ecNumber>
    </recommendedName>
</protein>
<dbReference type="EMBL" id="JBHSCW010000010">
    <property type="protein sequence ID" value="MFC4352977.1"/>
    <property type="molecule type" value="Genomic_DNA"/>
</dbReference>
<dbReference type="Gene3D" id="1.10.287.130">
    <property type="match status" value="1"/>
</dbReference>
<evidence type="ECO:0000256" key="3">
    <source>
        <dbReference type="ARBA" id="ARBA00022553"/>
    </source>
</evidence>
<dbReference type="Pfam" id="PF02518">
    <property type="entry name" value="HATPase_c"/>
    <property type="match status" value="1"/>
</dbReference>
<organism evidence="9 10">
    <name type="scientific">Fodinicurvata halophila</name>
    <dbReference type="NCBI Taxonomy" id="1419723"/>
    <lineage>
        <taxon>Bacteria</taxon>
        <taxon>Pseudomonadati</taxon>
        <taxon>Pseudomonadota</taxon>
        <taxon>Alphaproteobacteria</taxon>
        <taxon>Rhodospirillales</taxon>
        <taxon>Rhodovibrionaceae</taxon>
        <taxon>Fodinicurvata</taxon>
    </lineage>
</organism>
<name>A0ABV8UQH6_9PROT</name>
<feature type="domain" description="Histidine kinase" evidence="8">
    <location>
        <begin position="225"/>
        <end position="441"/>
    </location>
</feature>
<dbReference type="InterPro" id="IPR005467">
    <property type="entry name" value="His_kinase_dom"/>
</dbReference>
<dbReference type="InterPro" id="IPR003661">
    <property type="entry name" value="HisK_dim/P_dom"/>
</dbReference>
<evidence type="ECO:0000256" key="5">
    <source>
        <dbReference type="ARBA" id="ARBA00022777"/>
    </source>
</evidence>
<evidence type="ECO:0000256" key="1">
    <source>
        <dbReference type="ARBA" id="ARBA00000085"/>
    </source>
</evidence>
<dbReference type="PRINTS" id="PR00344">
    <property type="entry name" value="BCTRLSENSOR"/>
</dbReference>
<reference evidence="10" key="1">
    <citation type="journal article" date="2019" name="Int. J. Syst. Evol. Microbiol.">
        <title>The Global Catalogue of Microorganisms (GCM) 10K type strain sequencing project: providing services to taxonomists for standard genome sequencing and annotation.</title>
        <authorList>
            <consortium name="The Broad Institute Genomics Platform"/>
            <consortium name="The Broad Institute Genome Sequencing Center for Infectious Disease"/>
            <person name="Wu L."/>
            <person name="Ma J."/>
        </authorList>
    </citation>
    <scope>NUCLEOTIDE SEQUENCE [LARGE SCALE GENOMIC DNA]</scope>
    <source>
        <strain evidence="10">CECT 8472</strain>
    </source>
</reference>
<dbReference type="GO" id="GO:0016301">
    <property type="term" value="F:kinase activity"/>
    <property type="evidence" value="ECO:0007669"/>
    <property type="project" value="UniProtKB-KW"/>
</dbReference>
<dbReference type="InterPro" id="IPR004358">
    <property type="entry name" value="Sig_transdc_His_kin-like_C"/>
</dbReference>
<gene>
    <name evidence="9" type="ORF">ACFOW6_15605</name>
</gene>
<dbReference type="SMART" id="SM00387">
    <property type="entry name" value="HATPase_c"/>
    <property type="match status" value="1"/>
</dbReference>
<dbReference type="PANTHER" id="PTHR43711">
    <property type="entry name" value="TWO-COMPONENT HISTIDINE KINASE"/>
    <property type="match status" value="1"/>
</dbReference>
<evidence type="ECO:0000313" key="9">
    <source>
        <dbReference type="EMBL" id="MFC4352977.1"/>
    </source>
</evidence>
<keyword evidence="10" id="KW-1185">Reference proteome</keyword>
<keyword evidence="7" id="KW-1133">Transmembrane helix</keyword>
<evidence type="ECO:0000256" key="2">
    <source>
        <dbReference type="ARBA" id="ARBA00012438"/>
    </source>
</evidence>